<dbReference type="InterPro" id="IPR016181">
    <property type="entry name" value="Acyl_CoA_acyltransferase"/>
</dbReference>
<gene>
    <name evidence="2" type="ORF">FNV44_04245</name>
</gene>
<keyword evidence="2" id="KW-0808">Transferase</keyword>
<sequence>MKDMLVHLYNLDFADKMPSKDVRIVRVLSPNSDKVIAFVEAHFSKGWAAEVKAAVYRSQPTCFVALHENKIVGFAAYDATAKGYFGPIGVDQTLRGKNIGKALILHTLEAMYHDGYGYAIIGGAGDNVLEFYRKTVQAYDIEKPGNVYDRLIRG</sequence>
<dbReference type="GO" id="GO:0016747">
    <property type="term" value="F:acyltransferase activity, transferring groups other than amino-acyl groups"/>
    <property type="evidence" value="ECO:0007669"/>
    <property type="project" value="InterPro"/>
</dbReference>
<comment type="caution">
    <text evidence="2">The sequence shown here is derived from an EMBL/GenBank/DDBJ whole genome shotgun (WGS) entry which is preliminary data.</text>
</comment>
<organism evidence="2 3">
    <name type="scientific">Acholeplasma laidlawii</name>
    <dbReference type="NCBI Taxonomy" id="2148"/>
    <lineage>
        <taxon>Bacteria</taxon>
        <taxon>Bacillati</taxon>
        <taxon>Mycoplasmatota</taxon>
        <taxon>Mollicutes</taxon>
        <taxon>Acholeplasmatales</taxon>
        <taxon>Acholeplasmataceae</taxon>
        <taxon>Acholeplasma</taxon>
    </lineage>
</organism>
<accession>A0A553IJ59</accession>
<dbReference type="Pfam" id="PF00583">
    <property type="entry name" value="Acetyltransf_1"/>
    <property type="match status" value="1"/>
</dbReference>
<dbReference type="InterPro" id="IPR000182">
    <property type="entry name" value="GNAT_dom"/>
</dbReference>
<dbReference type="Gene3D" id="3.40.630.30">
    <property type="match status" value="1"/>
</dbReference>
<protein>
    <submittedName>
        <fullName evidence="2">GNAT family N-acetyltransferase</fullName>
    </submittedName>
</protein>
<reference evidence="2 3" key="1">
    <citation type="submission" date="2019-07" db="EMBL/GenBank/DDBJ databases">
        <title>Genome sequence of Acholeplasma laidlawii strain with increased resistance to erythromycin.</title>
        <authorList>
            <person name="Medvedeva E.S."/>
            <person name="Baranova N.B."/>
            <person name="Siniagina M.N."/>
            <person name="Mouzykantov A."/>
            <person name="Chernova O.A."/>
            <person name="Chernov V.M."/>
        </authorList>
    </citation>
    <scope>NUCLEOTIDE SEQUENCE [LARGE SCALE GENOMIC DNA]</scope>
    <source>
        <strain evidence="2 3">PG8REry</strain>
    </source>
</reference>
<name>A0A553IJ59_ACHLA</name>
<dbReference type="RefSeq" id="WP_064212007.1">
    <property type="nucleotide sequence ID" value="NZ_JACAOE010000001.1"/>
</dbReference>
<dbReference type="Proteomes" id="UP000315938">
    <property type="component" value="Unassembled WGS sequence"/>
</dbReference>
<dbReference type="CDD" id="cd04301">
    <property type="entry name" value="NAT_SF"/>
    <property type="match status" value="1"/>
</dbReference>
<dbReference type="PROSITE" id="PS51186">
    <property type="entry name" value="GNAT"/>
    <property type="match status" value="1"/>
</dbReference>
<dbReference type="AlphaFoldDB" id="A0A553IJ59"/>
<evidence type="ECO:0000259" key="1">
    <source>
        <dbReference type="PROSITE" id="PS51186"/>
    </source>
</evidence>
<feature type="domain" description="N-acetyltransferase" evidence="1">
    <location>
        <begin position="22"/>
        <end position="154"/>
    </location>
</feature>
<evidence type="ECO:0000313" key="3">
    <source>
        <dbReference type="Proteomes" id="UP000315938"/>
    </source>
</evidence>
<dbReference type="EMBL" id="VKID01000001">
    <property type="protein sequence ID" value="TRY00264.1"/>
    <property type="molecule type" value="Genomic_DNA"/>
</dbReference>
<proteinExistence type="predicted"/>
<dbReference type="SUPFAM" id="SSF55729">
    <property type="entry name" value="Acyl-CoA N-acyltransferases (Nat)"/>
    <property type="match status" value="1"/>
</dbReference>
<evidence type="ECO:0000313" key="2">
    <source>
        <dbReference type="EMBL" id="TRY00264.1"/>
    </source>
</evidence>